<feature type="region of interest" description="Disordered" evidence="1">
    <location>
        <begin position="47"/>
        <end position="132"/>
    </location>
</feature>
<gene>
    <name evidence="2" type="ORF">BO99DRAFT_66996</name>
</gene>
<name>A0A2V5GVP8_ASPV1</name>
<evidence type="ECO:0000256" key="1">
    <source>
        <dbReference type="SAM" id="MobiDB-lite"/>
    </source>
</evidence>
<evidence type="ECO:0000313" key="3">
    <source>
        <dbReference type="Proteomes" id="UP000249829"/>
    </source>
</evidence>
<dbReference type="EMBL" id="KZ825258">
    <property type="protein sequence ID" value="PYI13164.1"/>
    <property type="molecule type" value="Genomic_DNA"/>
</dbReference>
<dbReference type="AlphaFoldDB" id="A0A2V5GVP8"/>
<protein>
    <submittedName>
        <fullName evidence="2">Uncharacterized protein</fullName>
    </submittedName>
</protein>
<keyword evidence="3" id="KW-1185">Reference proteome</keyword>
<sequence>MGWLTTHGRKIGTEERHATGATYSYGTPVELEISPVRPSIRGRYNTVPVMSSPCHPAGRRPPANGHASGPEGEVVIGAIPGPRALLRAPPTRAQGLGFPRHEKSIGNRAVRLRKSLPRSQPGRMEAKNFPSS</sequence>
<accession>A0A2V5GVP8</accession>
<evidence type="ECO:0000313" key="2">
    <source>
        <dbReference type="EMBL" id="PYI13164.1"/>
    </source>
</evidence>
<proteinExistence type="predicted"/>
<reference evidence="2 3" key="1">
    <citation type="submission" date="2018-02" db="EMBL/GenBank/DDBJ databases">
        <title>The genomes of Aspergillus section Nigri reveals drivers in fungal speciation.</title>
        <authorList>
            <consortium name="DOE Joint Genome Institute"/>
            <person name="Vesth T.C."/>
            <person name="Nybo J."/>
            <person name="Theobald S."/>
            <person name="Brandl J."/>
            <person name="Frisvad J.C."/>
            <person name="Nielsen K.F."/>
            <person name="Lyhne E.K."/>
            <person name="Kogle M.E."/>
            <person name="Kuo A."/>
            <person name="Riley R."/>
            <person name="Clum A."/>
            <person name="Nolan M."/>
            <person name="Lipzen A."/>
            <person name="Salamov A."/>
            <person name="Henrissat B."/>
            <person name="Wiebenga A."/>
            <person name="De vries R.P."/>
            <person name="Grigoriev I.V."/>
            <person name="Mortensen U.H."/>
            <person name="Andersen M.R."/>
            <person name="Baker S.E."/>
        </authorList>
    </citation>
    <scope>NUCLEOTIDE SEQUENCE [LARGE SCALE GENOMIC DNA]</scope>
    <source>
        <strain evidence="2 3">CBS 115571</strain>
    </source>
</reference>
<organism evidence="2 3">
    <name type="scientific">Aspergillus violaceofuscus (strain CBS 115571)</name>
    <dbReference type="NCBI Taxonomy" id="1450538"/>
    <lineage>
        <taxon>Eukaryota</taxon>
        <taxon>Fungi</taxon>
        <taxon>Dikarya</taxon>
        <taxon>Ascomycota</taxon>
        <taxon>Pezizomycotina</taxon>
        <taxon>Eurotiomycetes</taxon>
        <taxon>Eurotiomycetidae</taxon>
        <taxon>Eurotiales</taxon>
        <taxon>Aspergillaceae</taxon>
        <taxon>Aspergillus</taxon>
    </lineage>
</organism>
<dbReference type="Proteomes" id="UP000249829">
    <property type="component" value="Unassembled WGS sequence"/>
</dbReference>